<comment type="caution">
    <text evidence="3">The sequence shown here is derived from an EMBL/GenBank/DDBJ whole genome shotgun (WGS) entry which is preliminary data.</text>
</comment>
<sequence>MFLSLMLDGRLKEALITAPVLVRPVSGKEVVVYSDASYFGLGWVLMQEGRVVAYASGQLKTREKNYPTHDIELAAVVFALKIWRHYLYGERQRRWLELLKDHDLSIEYHPGKANVVADALSRRVAVELRAMFARLSISRDGGLDRVVVPDDGELRQTILTKAHSSPFAMHPGSAKMYRDLKGEYYWVGLKKNVAEFVSKGVVVRE</sequence>
<dbReference type="Proteomes" id="UP001472677">
    <property type="component" value="Unassembled WGS sequence"/>
</dbReference>
<dbReference type="SUPFAM" id="SSF56672">
    <property type="entry name" value="DNA/RNA polymerases"/>
    <property type="match status" value="1"/>
</dbReference>
<dbReference type="CDD" id="cd09274">
    <property type="entry name" value="RNase_HI_RT_Ty3"/>
    <property type="match status" value="1"/>
</dbReference>
<dbReference type="PANTHER" id="PTHR34072">
    <property type="entry name" value="ENZYMATIC POLYPROTEIN-RELATED"/>
    <property type="match status" value="1"/>
</dbReference>
<dbReference type="Pfam" id="PF17919">
    <property type="entry name" value="RT_RNaseH_2"/>
    <property type="match status" value="1"/>
</dbReference>
<dbReference type="Gene3D" id="1.10.340.70">
    <property type="match status" value="1"/>
</dbReference>
<accession>A0ABR2F7W2</accession>
<dbReference type="InterPro" id="IPR043502">
    <property type="entry name" value="DNA/RNA_pol_sf"/>
</dbReference>
<dbReference type="InterPro" id="IPR041577">
    <property type="entry name" value="RT_RNaseH_2"/>
</dbReference>
<evidence type="ECO:0000259" key="2">
    <source>
        <dbReference type="Pfam" id="PF17921"/>
    </source>
</evidence>
<feature type="domain" description="Reverse transcriptase/retrotransposon-derived protein RNase H-like" evidence="1">
    <location>
        <begin position="10"/>
        <end position="90"/>
    </location>
</feature>
<dbReference type="PANTHER" id="PTHR34072:SF52">
    <property type="entry name" value="RIBONUCLEASE H"/>
    <property type="match status" value="1"/>
</dbReference>
<evidence type="ECO:0000313" key="3">
    <source>
        <dbReference type="EMBL" id="KAK8574402.1"/>
    </source>
</evidence>
<evidence type="ECO:0000313" key="4">
    <source>
        <dbReference type="Proteomes" id="UP001472677"/>
    </source>
</evidence>
<proteinExistence type="predicted"/>
<dbReference type="Pfam" id="PF17921">
    <property type="entry name" value="Integrase_H2C2"/>
    <property type="match status" value="1"/>
</dbReference>
<dbReference type="InterPro" id="IPR041588">
    <property type="entry name" value="Integrase_H2C2"/>
</dbReference>
<dbReference type="EMBL" id="JBBPBM010000007">
    <property type="protein sequence ID" value="KAK8574402.1"/>
    <property type="molecule type" value="Genomic_DNA"/>
</dbReference>
<protein>
    <submittedName>
        <fullName evidence="3">Uncharacterized protein</fullName>
    </submittedName>
</protein>
<keyword evidence="4" id="KW-1185">Reference proteome</keyword>
<feature type="domain" description="Integrase zinc-binding" evidence="2">
    <location>
        <begin position="152"/>
        <end position="198"/>
    </location>
</feature>
<reference evidence="3 4" key="1">
    <citation type="journal article" date="2024" name="G3 (Bethesda)">
        <title>Genome assembly of Hibiscus sabdariffa L. provides insights into metabolisms of medicinal natural products.</title>
        <authorList>
            <person name="Kim T."/>
        </authorList>
    </citation>
    <scope>NUCLEOTIDE SEQUENCE [LARGE SCALE GENOMIC DNA]</scope>
    <source>
        <strain evidence="3">TK-2024</strain>
        <tissue evidence="3">Old leaves</tissue>
    </source>
</reference>
<evidence type="ECO:0000259" key="1">
    <source>
        <dbReference type="Pfam" id="PF17919"/>
    </source>
</evidence>
<organism evidence="3 4">
    <name type="scientific">Hibiscus sabdariffa</name>
    <name type="common">roselle</name>
    <dbReference type="NCBI Taxonomy" id="183260"/>
    <lineage>
        <taxon>Eukaryota</taxon>
        <taxon>Viridiplantae</taxon>
        <taxon>Streptophyta</taxon>
        <taxon>Embryophyta</taxon>
        <taxon>Tracheophyta</taxon>
        <taxon>Spermatophyta</taxon>
        <taxon>Magnoliopsida</taxon>
        <taxon>eudicotyledons</taxon>
        <taxon>Gunneridae</taxon>
        <taxon>Pentapetalae</taxon>
        <taxon>rosids</taxon>
        <taxon>malvids</taxon>
        <taxon>Malvales</taxon>
        <taxon>Malvaceae</taxon>
        <taxon>Malvoideae</taxon>
        <taxon>Hibiscus</taxon>
    </lineage>
</organism>
<gene>
    <name evidence="3" type="ORF">V6N12_062096</name>
</gene>
<name>A0ABR2F7W2_9ROSI</name>